<dbReference type="CDD" id="cd14704">
    <property type="entry name" value="bZIP_HY5-like"/>
    <property type="match status" value="1"/>
</dbReference>
<feature type="region of interest" description="Disordered" evidence="2">
    <location>
        <begin position="132"/>
        <end position="157"/>
    </location>
</feature>
<feature type="coiled-coil region" evidence="1">
    <location>
        <begin position="346"/>
        <end position="394"/>
    </location>
</feature>
<feature type="compositionally biased region" description="Basic residues" evidence="2">
    <location>
        <begin position="191"/>
        <end position="204"/>
    </location>
</feature>
<evidence type="ECO:0000313" key="4">
    <source>
        <dbReference type="EMBL" id="KAJ6233065.1"/>
    </source>
</evidence>
<evidence type="ECO:0000313" key="5">
    <source>
        <dbReference type="Proteomes" id="UP001150062"/>
    </source>
</evidence>
<feature type="compositionally biased region" description="Basic and acidic residues" evidence="2">
    <location>
        <begin position="132"/>
        <end position="151"/>
    </location>
</feature>
<dbReference type="Gene3D" id="1.20.5.170">
    <property type="match status" value="1"/>
</dbReference>
<dbReference type="Proteomes" id="UP001150062">
    <property type="component" value="Unassembled WGS sequence"/>
</dbReference>
<evidence type="ECO:0000256" key="2">
    <source>
        <dbReference type="SAM" id="MobiDB-lite"/>
    </source>
</evidence>
<dbReference type="PROSITE" id="PS50217">
    <property type="entry name" value="BZIP"/>
    <property type="match status" value="1"/>
</dbReference>
<protein>
    <submittedName>
        <fullName evidence="4">Transcriptional activator hac1</fullName>
    </submittedName>
</protein>
<comment type="caution">
    <text evidence="4">The sequence shown here is derived from an EMBL/GenBank/DDBJ whole genome shotgun (WGS) entry which is preliminary data.</text>
</comment>
<proteinExistence type="predicted"/>
<feature type="compositionally biased region" description="Basic residues" evidence="2">
    <location>
        <begin position="516"/>
        <end position="533"/>
    </location>
</feature>
<feature type="region of interest" description="Disordered" evidence="2">
    <location>
        <begin position="516"/>
        <end position="542"/>
    </location>
</feature>
<reference evidence="4" key="1">
    <citation type="submission" date="2022-08" db="EMBL/GenBank/DDBJ databases">
        <title>Novel sulfate-reducing endosymbionts in the free-living metamonad Anaeramoeba.</title>
        <authorList>
            <person name="Jerlstrom-Hultqvist J."/>
            <person name="Cepicka I."/>
            <person name="Gallot-Lavallee L."/>
            <person name="Salas-Leiva D."/>
            <person name="Curtis B.A."/>
            <person name="Zahonova K."/>
            <person name="Pipaliya S."/>
            <person name="Dacks J."/>
            <person name="Roger A.J."/>
        </authorList>
    </citation>
    <scope>NUCLEOTIDE SEQUENCE</scope>
    <source>
        <strain evidence="4">Schooner1</strain>
    </source>
</reference>
<feature type="region of interest" description="Disordered" evidence="2">
    <location>
        <begin position="459"/>
        <end position="502"/>
    </location>
</feature>
<feature type="domain" description="BZIP" evidence="3">
    <location>
        <begin position="328"/>
        <end position="391"/>
    </location>
</feature>
<dbReference type="InterPro" id="IPR004827">
    <property type="entry name" value="bZIP"/>
</dbReference>
<sequence>MYFEEDTQIPTNCISETLTFFGNEENKTRNENNGVSVVVEKKPIYNTSISDQQNTTNTQISNGSNSLDWNNEMLFQDFNEPNVNSQLFSKGNSSDLKFGLDPEQDLKNKMDVLETPILLGNDFHVEKENVSKYKQETDQEKKKESENKNEKINGSNNSVVDTFENEITPNIENLERTKIINISNVNNNKNKNNKTKTKTTRRIRTRSQTKLLKEQGQSLPEFTLDFSQDIESVKQRKRRRRGSGEKKSKVIENKVYETSESIPMVKKKGKCSKSAPDYTMDYVPHRKSRKKGKRKKKDWLKMGVQLTEEEKRKWKEISGKSRKNLTVSQKRDRKLLRDRISARHSRQKKKEYISSLEDTVNSLEKEKSLVDQRMMHLEEENKTFKQKIRQLRELAFSENILTAPVLSQLSISSVSEKNPKLHNSNVHDLIINKICSNDFNKINISNKINIKKEKHLNSHLNSHPQYHQRRKAKESNYFSLQSSMESYSQSKSPTQTRQNRHIKNKNIPIRRKIKMKTKTKKKKKKQYPFRKNAKSSNGINFL</sequence>
<dbReference type="SUPFAM" id="SSF57959">
    <property type="entry name" value="Leucine zipper domain"/>
    <property type="match status" value="1"/>
</dbReference>
<accession>A0ABQ8XKA9</accession>
<organism evidence="4 5">
    <name type="scientific">Anaeramoeba flamelloides</name>
    <dbReference type="NCBI Taxonomy" id="1746091"/>
    <lineage>
        <taxon>Eukaryota</taxon>
        <taxon>Metamonada</taxon>
        <taxon>Anaeramoebidae</taxon>
        <taxon>Anaeramoeba</taxon>
    </lineage>
</organism>
<dbReference type="EMBL" id="JAOAOG010000285">
    <property type="protein sequence ID" value="KAJ6233065.1"/>
    <property type="molecule type" value="Genomic_DNA"/>
</dbReference>
<evidence type="ECO:0000256" key="1">
    <source>
        <dbReference type="SAM" id="Coils"/>
    </source>
</evidence>
<evidence type="ECO:0000259" key="3">
    <source>
        <dbReference type="PROSITE" id="PS50217"/>
    </source>
</evidence>
<keyword evidence="1" id="KW-0175">Coiled coil</keyword>
<feature type="region of interest" description="Disordered" evidence="2">
    <location>
        <begin position="185"/>
        <end position="204"/>
    </location>
</feature>
<dbReference type="InterPro" id="IPR046347">
    <property type="entry name" value="bZIP_sf"/>
</dbReference>
<dbReference type="Pfam" id="PF00170">
    <property type="entry name" value="bZIP_1"/>
    <property type="match status" value="1"/>
</dbReference>
<feature type="compositionally biased region" description="Low complexity" evidence="2">
    <location>
        <begin position="479"/>
        <end position="492"/>
    </location>
</feature>
<gene>
    <name evidence="4" type="ORF">M0813_04227</name>
</gene>
<keyword evidence="5" id="KW-1185">Reference proteome</keyword>
<name>A0ABQ8XKA9_9EUKA</name>
<dbReference type="SMART" id="SM00338">
    <property type="entry name" value="BRLZ"/>
    <property type="match status" value="1"/>
</dbReference>